<keyword evidence="3" id="KW-1185">Reference proteome</keyword>
<dbReference type="PANTHER" id="PTHR13939:SF0">
    <property type="entry name" value="NMN AMIDOHYDROLASE-LIKE PROTEIN YFAY"/>
    <property type="match status" value="1"/>
</dbReference>
<dbReference type="InterPro" id="IPR036425">
    <property type="entry name" value="MoaB/Mog-like_dom_sf"/>
</dbReference>
<dbReference type="SUPFAM" id="SSF53218">
    <property type="entry name" value="Molybdenum cofactor biosynthesis proteins"/>
    <property type="match status" value="1"/>
</dbReference>
<gene>
    <name evidence="2" type="ORF">V3328_23985</name>
</gene>
<dbReference type="Pfam" id="PF24102">
    <property type="entry name" value="FLAD1_M"/>
    <property type="match status" value="1"/>
</dbReference>
<dbReference type="AlphaFoldDB" id="A0AAW9S052"/>
<name>A0AAW9S052_9HYPH</name>
<dbReference type="Gene3D" id="3.40.980.10">
    <property type="entry name" value="MoaB/Mog-like domain"/>
    <property type="match status" value="1"/>
</dbReference>
<dbReference type="EMBL" id="JAZHOF010000012">
    <property type="protein sequence ID" value="MEJ8574560.1"/>
    <property type="molecule type" value="Genomic_DNA"/>
</dbReference>
<dbReference type="InterPro" id="IPR050101">
    <property type="entry name" value="CinA"/>
</dbReference>
<accession>A0AAW9S052</accession>
<dbReference type="RefSeq" id="WP_340332257.1">
    <property type="nucleotide sequence ID" value="NZ_JAZHOF010000012.1"/>
</dbReference>
<evidence type="ECO:0000313" key="2">
    <source>
        <dbReference type="EMBL" id="MEJ8574560.1"/>
    </source>
</evidence>
<dbReference type="Proteomes" id="UP001378188">
    <property type="component" value="Unassembled WGS sequence"/>
</dbReference>
<dbReference type="CDD" id="cd00885">
    <property type="entry name" value="cinA"/>
    <property type="match status" value="1"/>
</dbReference>
<dbReference type="SMART" id="SM00852">
    <property type="entry name" value="MoCF_biosynth"/>
    <property type="match status" value="1"/>
</dbReference>
<sequence length="254" mass="27061">MAEATGRTGEAPVTAAMLVIGDEILSGRTKDRNIGYVAEFLTNIGIDLKEARVVADDIQDIADAVNALRARYTYVFTSGGIGPTHDDITADGIAHAFGVPVIHHPRAVEILKEYLGDRINEARLRMARMPEGAELIENTVSKAPGWRIGNVHVMAGIPAVMQAMMDAIGPTLRTGARMLSETVEGRGIKEGDIGGPLGQIQAVHKDVMIGSYPHSDGTRFTTSIVIRARDAGALAAARREVEALVDRLAAETGD</sequence>
<dbReference type="InterPro" id="IPR056596">
    <property type="entry name" value="FLAD1_M"/>
</dbReference>
<organism evidence="2 3">
    <name type="scientific">Microbaculum marinum</name>
    <dbReference type="NCBI Taxonomy" id="1764581"/>
    <lineage>
        <taxon>Bacteria</taxon>
        <taxon>Pseudomonadati</taxon>
        <taxon>Pseudomonadota</taxon>
        <taxon>Alphaproteobacteria</taxon>
        <taxon>Hyphomicrobiales</taxon>
        <taxon>Tepidamorphaceae</taxon>
        <taxon>Microbaculum</taxon>
    </lineage>
</organism>
<evidence type="ECO:0000313" key="3">
    <source>
        <dbReference type="Proteomes" id="UP001378188"/>
    </source>
</evidence>
<feature type="domain" description="MoaB/Mog" evidence="1">
    <location>
        <begin position="16"/>
        <end position="175"/>
    </location>
</feature>
<dbReference type="PANTHER" id="PTHR13939">
    <property type="entry name" value="NICOTINAMIDE-NUCLEOTIDE AMIDOHYDROLASE PNCC"/>
    <property type="match status" value="1"/>
</dbReference>
<proteinExistence type="predicted"/>
<reference evidence="2 3" key="1">
    <citation type="submission" date="2024-02" db="EMBL/GenBank/DDBJ databases">
        <title>Genome analysis and characterization of Microbaculum marinisediminis sp. nov., isolated from marine sediment.</title>
        <authorList>
            <person name="Du Z.-J."/>
            <person name="Ye Y.-Q."/>
            <person name="Zhang Z.-R."/>
            <person name="Yuan S.-M."/>
            <person name="Zhang X.-Y."/>
        </authorList>
    </citation>
    <scope>NUCLEOTIDE SEQUENCE [LARGE SCALE GENOMIC DNA]</scope>
    <source>
        <strain evidence="2 3">SDUM1044001</strain>
    </source>
</reference>
<protein>
    <submittedName>
        <fullName evidence="2">Molybdopterin-binding protein</fullName>
    </submittedName>
</protein>
<evidence type="ECO:0000259" key="1">
    <source>
        <dbReference type="SMART" id="SM00852"/>
    </source>
</evidence>
<dbReference type="InterPro" id="IPR001453">
    <property type="entry name" value="MoaB/Mog_dom"/>
</dbReference>
<dbReference type="Pfam" id="PF00994">
    <property type="entry name" value="MoCF_biosynth"/>
    <property type="match status" value="1"/>
</dbReference>
<comment type="caution">
    <text evidence="2">The sequence shown here is derived from an EMBL/GenBank/DDBJ whole genome shotgun (WGS) entry which is preliminary data.</text>
</comment>